<reference evidence="10 11" key="1">
    <citation type="journal article" date="2019" name="Int. J. Syst. Evol. Microbiol.">
        <title>The Global Catalogue of Microorganisms (GCM) 10K type strain sequencing project: providing services to taxonomists for standard genome sequencing and annotation.</title>
        <authorList>
            <consortium name="The Broad Institute Genomics Platform"/>
            <consortium name="The Broad Institute Genome Sequencing Center for Infectious Disease"/>
            <person name="Wu L."/>
            <person name="Ma J."/>
        </authorList>
    </citation>
    <scope>NUCLEOTIDE SEQUENCE [LARGE SCALE GENOMIC DNA]</scope>
    <source>
        <strain evidence="10 11">XZYJ18</strain>
    </source>
</reference>
<dbReference type="InterPro" id="IPR036291">
    <property type="entry name" value="NAD(P)-bd_dom_sf"/>
</dbReference>
<dbReference type="Pfam" id="PF02254">
    <property type="entry name" value="TrkA_N"/>
    <property type="match status" value="1"/>
</dbReference>
<dbReference type="RefSeq" id="WP_254268465.1">
    <property type="nucleotide sequence ID" value="NZ_CP100400.1"/>
</dbReference>
<feature type="transmembrane region" description="Helical" evidence="8">
    <location>
        <begin position="195"/>
        <end position="216"/>
    </location>
</feature>
<evidence type="ECO:0000256" key="6">
    <source>
        <dbReference type="ARBA" id="ARBA00023136"/>
    </source>
</evidence>
<keyword evidence="5" id="KW-0406">Ion transport</keyword>
<dbReference type="GO" id="GO:0034220">
    <property type="term" value="P:monoatomic ion transmembrane transport"/>
    <property type="evidence" value="ECO:0007669"/>
    <property type="project" value="UniProtKB-KW"/>
</dbReference>
<feature type="transmembrane region" description="Helical" evidence="8">
    <location>
        <begin position="170"/>
        <end position="188"/>
    </location>
</feature>
<feature type="transmembrane region" description="Helical" evidence="8">
    <location>
        <begin position="81"/>
        <end position="98"/>
    </location>
</feature>
<dbReference type="InterPro" id="IPR050721">
    <property type="entry name" value="Trk_Ktr_HKT_K-transport"/>
</dbReference>
<dbReference type="SUPFAM" id="SSF51735">
    <property type="entry name" value="NAD(P)-binding Rossmann-fold domains"/>
    <property type="match status" value="1"/>
</dbReference>
<evidence type="ECO:0000256" key="5">
    <source>
        <dbReference type="ARBA" id="ARBA00023065"/>
    </source>
</evidence>
<feature type="transmembrane region" description="Helical" evidence="8">
    <location>
        <begin position="12"/>
        <end position="36"/>
    </location>
</feature>
<evidence type="ECO:0000256" key="7">
    <source>
        <dbReference type="ARBA" id="ARBA00023303"/>
    </source>
</evidence>
<comment type="caution">
    <text evidence="10">The sequence shown here is derived from an EMBL/GenBank/DDBJ whole genome shotgun (WGS) entry which is preliminary data.</text>
</comment>
<dbReference type="EMBL" id="JBHSHT010000002">
    <property type="protein sequence ID" value="MFC4825909.1"/>
    <property type="molecule type" value="Genomic_DNA"/>
</dbReference>
<dbReference type="PANTHER" id="PTHR43833:SF9">
    <property type="entry name" value="POTASSIUM CHANNEL PROTEIN YUGO-RELATED"/>
    <property type="match status" value="1"/>
</dbReference>
<evidence type="ECO:0000313" key="11">
    <source>
        <dbReference type="Proteomes" id="UP001595945"/>
    </source>
</evidence>
<evidence type="ECO:0000256" key="2">
    <source>
        <dbReference type="ARBA" id="ARBA00022448"/>
    </source>
</evidence>
<keyword evidence="11" id="KW-1185">Reference proteome</keyword>
<evidence type="ECO:0000256" key="1">
    <source>
        <dbReference type="ARBA" id="ARBA00004651"/>
    </source>
</evidence>
<evidence type="ECO:0000256" key="4">
    <source>
        <dbReference type="ARBA" id="ARBA00022989"/>
    </source>
</evidence>
<dbReference type="InterPro" id="IPR003280">
    <property type="entry name" value="2pore_dom_K_chnl"/>
</dbReference>
<comment type="subcellular location">
    <subcellularLocation>
        <location evidence="1">Cell membrane</location>
        <topology evidence="1">Multi-pass membrane protein</topology>
    </subcellularLocation>
</comment>
<dbReference type="PANTHER" id="PTHR43833">
    <property type="entry name" value="POTASSIUM CHANNEL PROTEIN 2-RELATED-RELATED"/>
    <property type="match status" value="1"/>
</dbReference>
<organism evidence="10 11">
    <name type="scientific">Halorussus aquaticus</name>
    <dbReference type="NCBI Taxonomy" id="2953748"/>
    <lineage>
        <taxon>Archaea</taxon>
        <taxon>Methanobacteriati</taxon>
        <taxon>Methanobacteriota</taxon>
        <taxon>Stenosarchaea group</taxon>
        <taxon>Halobacteria</taxon>
        <taxon>Halobacteriales</taxon>
        <taxon>Haladaptataceae</taxon>
        <taxon>Halorussus</taxon>
    </lineage>
</organism>
<dbReference type="Proteomes" id="UP001595945">
    <property type="component" value="Unassembled WGS sequence"/>
</dbReference>
<keyword evidence="2" id="KW-0813">Transport</keyword>
<dbReference type="InterPro" id="IPR013099">
    <property type="entry name" value="K_chnl_dom"/>
</dbReference>
<dbReference type="InterPro" id="IPR003148">
    <property type="entry name" value="RCK_N"/>
</dbReference>
<proteinExistence type="predicted"/>
<dbReference type="PROSITE" id="PS51201">
    <property type="entry name" value="RCK_N"/>
    <property type="match status" value="1"/>
</dbReference>
<dbReference type="Gene3D" id="3.40.50.720">
    <property type="entry name" value="NAD(P)-binding Rossmann-like Domain"/>
    <property type="match status" value="1"/>
</dbReference>
<evidence type="ECO:0000256" key="3">
    <source>
        <dbReference type="ARBA" id="ARBA00022692"/>
    </source>
</evidence>
<protein>
    <submittedName>
        <fullName evidence="10">NAD-binding protein</fullName>
    </submittedName>
</protein>
<feature type="transmembrane region" description="Helical" evidence="8">
    <location>
        <begin position="134"/>
        <end position="158"/>
    </location>
</feature>
<gene>
    <name evidence="10" type="ORF">ACFO9K_16760</name>
</gene>
<dbReference type="PRINTS" id="PR01333">
    <property type="entry name" value="2POREKCHANEL"/>
</dbReference>
<dbReference type="SUPFAM" id="SSF81324">
    <property type="entry name" value="Voltage-gated potassium channels"/>
    <property type="match status" value="1"/>
</dbReference>
<feature type="transmembrane region" description="Helical" evidence="8">
    <location>
        <begin position="104"/>
        <end position="122"/>
    </location>
</feature>
<dbReference type="GeneID" id="73043363"/>
<keyword evidence="7" id="KW-0407">Ion channel</keyword>
<evidence type="ECO:0000259" key="9">
    <source>
        <dbReference type="PROSITE" id="PS51201"/>
    </source>
</evidence>
<dbReference type="Pfam" id="PF07885">
    <property type="entry name" value="Ion_trans_2"/>
    <property type="match status" value="1"/>
</dbReference>
<dbReference type="Gene3D" id="1.10.287.70">
    <property type="match status" value="1"/>
</dbReference>
<keyword evidence="6 8" id="KW-0472">Membrane</keyword>
<accession>A0ABD5Q5F4</accession>
<evidence type="ECO:0000256" key="8">
    <source>
        <dbReference type="SAM" id="Phobius"/>
    </source>
</evidence>
<evidence type="ECO:0000313" key="10">
    <source>
        <dbReference type="EMBL" id="MFC4825909.1"/>
    </source>
</evidence>
<dbReference type="GO" id="GO:0005886">
    <property type="term" value="C:plasma membrane"/>
    <property type="evidence" value="ECO:0007669"/>
    <property type="project" value="UniProtKB-SubCell"/>
</dbReference>
<feature type="transmembrane region" description="Helical" evidence="8">
    <location>
        <begin position="56"/>
        <end position="74"/>
    </location>
</feature>
<name>A0ABD5Q5F4_9EURY</name>
<sequence>MEAATWRRRIGVRLTVTLTLAVAVLSIATGISSIGFTAASAQSLFGGQIPQWAKETAGFTGTLTGFLMLASALGMRRGLRLSWYSTVLLLPLTAAQGLVQSSPYSLPLVVLSAAALPVVVVGRRRFDREVDFTTTQLAAMAALVGVLVYGTAGTYALADQFNGVNTLLDAFYYTLVTASTVGYGDAAPATQTARLFGLTVVVLGATTFAVALASLLGPAIEARLATALGRMTESQLELLEDHVVVLGYGDLTEPILTELDEQVEFVVVTPDQQRATELSDRGYKVLKADPSDEDPLRRVGIEEARAVVAATNNDAEDALAVLTASQLNPDVRIVAAATDRENVVKLKRAGADTVISPATIGGHLLVRSALGSDGMESVAEKLAGESANR</sequence>
<feature type="domain" description="RCK N-terminal" evidence="9">
    <location>
        <begin position="240"/>
        <end position="356"/>
    </location>
</feature>
<keyword evidence="3 8" id="KW-0812">Transmembrane</keyword>
<keyword evidence="4 8" id="KW-1133">Transmembrane helix</keyword>
<dbReference type="AlphaFoldDB" id="A0ABD5Q5F4"/>